<feature type="transmembrane region" description="Helical" evidence="1">
    <location>
        <begin position="46"/>
        <end position="64"/>
    </location>
</feature>
<dbReference type="EMBL" id="JAAMOW010000001">
    <property type="protein sequence ID" value="NGY03213.1"/>
    <property type="molecule type" value="Genomic_DNA"/>
</dbReference>
<name>A0A6M2BMH2_9GAMM</name>
<organism evidence="2 3">
    <name type="scientific">Solimonas terrae</name>
    <dbReference type="NCBI Taxonomy" id="1396819"/>
    <lineage>
        <taxon>Bacteria</taxon>
        <taxon>Pseudomonadati</taxon>
        <taxon>Pseudomonadota</taxon>
        <taxon>Gammaproteobacteria</taxon>
        <taxon>Nevskiales</taxon>
        <taxon>Nevskiaceae</taxon>
        <taxon>Solimonas</taxon>
    </lineage>
</organism>
<keyword evidence="1" id="KW-0472">Membrane</keyword>
<accession>A0A6M2BMH2</accession>
<reference evidence="2 3" key="1">
    <citation type="journal article" date="2014" name="Int. J. Syst. Evol. Microbiol.">
        <title>Solimonas terrae sp. nov., isolated from soil.</title>
        <authorList>
            <person name="Kim S.J."/>
            <person name="Moon J.Y."/>
            <person name="Weon H.Y."/>
            <person name="Ahn J.H."/>
            <person name="Chen W.M."/>
            <person name="Kwon S.W."/>
        </authorList>
    </citation>
    <scope>NUCLEOTIDE SEQUENCE [LARGE SCALE GENOMIC DNA]</scope>
    <source>
        <strain evidence="2 3">KIS83-12</strain>
    </source>
</reference>
<feature type="transmembrane region" description="Helical" evidence="1">
    <location>
        <begin position="76"/>
        <end position="94"/>
    </location>
</feature>
<dbReference type="AlphaFoldDB" id="A0A6M2BMH2"/>
<dbReference type="RefSeq" id="WP_166250638.1">
    <property type="nucleotide sequence ID" value="NZ_JAAMOW010000001.1"/>
</dbReference>
<evidence type="ECO:0008006" key="4">
    <source>
        <dbReference type="Google" id="ProtNLM"/>
    </source>
</evidence>
<proteinExistence type="predicted"/>
<dbReference type="InterPro" id="IPR011846">
    <property type="entry name" value="Cyd_oper_YbgE"/>
</dbReference>
<dbReference type="Pfam" id="PF09600">
    <property type="entry name" value="Cyd_oper_YbgE"/>
    <property type="match status" value="1"/>
</dbReference>
<evidence type="ECO:0000313" key="2">
    <source>
        <dbReference type="EMBL" id="NGY03213.1"/>
    </source>
</evidence>
<comment type="caution">
    <text evidence="2">The sequence shown here is derived from an EMBL/GenBank/DDBJ whole genome shotgun (WGS) entry which is preliminary data.</text>
</comment>
<evidence type="ECO:0000256" key="1">
    <source>
        <dbReference type="SAM" id="Phobius"/>
    </source>
</evidence>
<evidence type="ECO:0000313" key="3">
    <source>
        <dbReference type="Proteomes" id="UP000472676"/>
    </source>
</evidence>
<gene>
    <name evidence="2" type="ORF">G7Y85_00395</name>
</gene>
<keyword evidence="1" id="KW-0812">Transmembrane</keyword>
<protein>
    <recommendedName>
        <fullName evidence="4">Cyd operon protein YbgE</fullName>
    </recommendedName>
</protein>
<dbReference type="Proteomes" id="UP000472676">
    <property type="component" value="Unassembled WGS sequence"/>
</dbReference>
<keyword evidence="1" id="KW-1133">Transmembrane helix</keyword>
<sequence>MKTALPPSATPTTLAWLPLLVGLALMFGLTADPRVLIDGDGRADHLGATLAGWAMAAGIVRGVGFVPRYRPARVLLSGRACALALSMAALRLFLTPR</sequence>
<keyword evidence="3" id="KW-1185">Reference proteome</keyword>